<protein>
    <submittedName>
        <fullName evidence="1">Uncharacterized protein</fullName>
    </submittedName>
</protein>
<evidence type="ECO:0000313" key="1">
    <source>
        <dbReference type="EMBL" id="SDM02198.1"/>
    </source>
</evidence>
<dbReference type="AlphaFoldDB" id="A0A1G9PTU3"/>
<organism evidence="1 2">
    <name type="scientific">Nonomuraea jiangxiensis</name>
    <dbReference type="NCBI Taxonomy" id="633440"/>
    <lineage>
        <taxon>Bacteria</taxon>
        <taxon>Bacillati</taxon>
        <taxon>Actinomycetota</taxon>
        <taxon>Actinomycetes</taxon>
        <taxon>Streptosporangiales</taxon>
        <taxon>Streptosporangiaceae</taxon>
        <taxon>Nonomuraea</taxon>
    </lineage>
</organism>
<dbReference type="OrthoDB" id="3380198at2"/>
<name>A0A1G9PTU3_9ACTN</name>
<keyword evidence="2" id="KW-1185">Reference proteome</keyword>
<dbReference type="Proteomes" id="UP000199202">
    <property type="component" value="Unassembled WGS sequence"/>
</dbReference>
<gene>
    <name evidence="1" type="ORF">SAMN05421869_134101</name>
</gene>
<dbReference type="EMBL" id="FNDJ01000034">
    <property type="protein sequence ID" value="SDM02198.1"/>
    <property type="molecule type" value="Genomic_DNA"/>
</dbReference>
<dbReference type="RefSeq" id="WP_090945982.1">
    <property type="nucleotide sequence ID" value="NZ_FNDJ01000034.1"/>
</dbReference>
<accession>A0A1G9PTU3</accession>
<evidence type="ECO:0000313" key="2">
    <source>
        <dbReference type="Proteomes" id="UP000199202"/>
    </source>
</evidence>
<sequence length="130" mass="14144">MADWNTRLEVKLGNRTITPITNFTPTFNVPHTVVHSLEQDNTGYVRQPFTFTFTMTVPAIAATVADLTELAVNGTEFAITVAEKRGTDWAFNAMKFARCVVTSASPSNVVIDGVPQANFTCMALTVGVED</sequence>
<proteinExistence type="predicted"/>
<reference evidence="1 2" key="1">
    <citation type="submission" date="2016-10" db="EMBL/GenBank/DDBJ databases">
        <authorList>
            <person name="de Groot N.N."/>
        </authorList>
    </citation>
    <scope>NUCLEOTIDE SEQUENCE [LARGE SCALE GENOMIC DNA]</scope>
    <source>
        <strain evidence="1 2">CGMCC 4.6533</strain>
    </source>
</reference>
<dbReference type="STRING" id="633440.SAMN05421869_134101"/>